<reference evidence="2 3" key="1">
    <citation type="journal article" date="2016" name="Mol. Biol. Evol.">
        <title>Comparative Genomics of Early-Diverging Mushroom-Forming Fungi Provides Insights into the Origins of Lignocellulose Decay Capabilities.</title>
        <authorList>
            <person name="Nagy L.G."/>
            <person name="Riley R."/>
            <person name="Tritt A."/>
            <person name="Adam C."/>
            <person name="Daum C."/>
            <person name="Floudas D."/>
            <person name="Sun H."/>
            <person name="Yadav J.S."/>
            <person name="Pangilinan J."/>
            <person name="Larsson K.H."/>
            <person name="Matsuura K."/>
            <person name="Barry K."/>
            <person name="Labutti K."/>
            <person name="Kuo R."/>
            <person name="Ohm R.A."/>
            <person name="Bhattacharya S.S."/>
            <person name="Shirouzu T."/>
            <person name="Yoshinaga Y."/>
            <person name="Martin F.M."/>
            <person name="Grigoriev I.V."/>
            <person name="Hibbett D.S."/>
        </authorList>
    </citation>
    <scope>NUCLEOTIDE SEQUENCE [LARGE SCALE GENOMIC DNA]</scope>
    <source>
        <strain evidence="2 3">HHB9708</strain>
    </source>
</reference>
<evidence type="ECO:0000313" key="3">
    <source>
        <dbReference type="Proteomes" id="UP000076722"/>
    </source>
</evidence>
<dbReference type="GO" id="GO:0005829">
    <property type="term" value="C:cytosol"/>
    <property type="evidence" value="ECO:0007669"/>
    <property type="project" value="TreeGrafter"/>
</dbReference>
<dbReference type="InterPro" id="IPR036812">
    <property type="entry name" value="NAD(P)_OxRdtase_dom_sf"/>
</dbReference>
<dbReference type="GO" id="GO:0045290">
    <property type="term" value="F:D-arabinose 1-dehydrogenase [NAD(P)+] activity"/>
    <property type="evidence" value="ECO:0007669"/>
    <property type="project" value="TreeGrafter"/>
</dbReference>
<sequence length="409" mass="45462">MHSHVQLAELDEDSDRPSVLIPIRPQEVGALKLTQLVFGAATFSHFYNTQSVLSTDIPLRTVQLALRYGIKAFDTSPYYGDSEKILGDILEQLRTQFPRKSYKLLTKCGRITADHFDYTPQAIRASVIRSLRNLKTSYLDVVYLHDVEFVATPVWPKPNTGDHTYALHTAQRQWGLRPGEEARIWGPGDQCILDAIGELQKLKKQGIVKAIGISGSSIEISILSFRLIYLIVIIEGYPLPTLLRLALLVLHHSPCEPLDVVMSYSNYTLQNATFIDFHESFTKQAKVAQLITASPFSMGLLTDSPPDWHPAPTDMRRATAQAAHLCKPYGGIADVALGFALRREPNSTLTQVPTVIGLSNLKEVHTAMRILNELANGHSTEREQLESQVQAIYAKGRLLGKTWIAGPAS</sequence>
<dbReference type="PANTHER" id="PTHR42686">
    <property type="entry name" value="GH17980P-RELATED"/>
    <property type="match status" value="1"/>
</dbReference>
<proteinExistence type="predicted"/>
<dbReference type="Proteomes" id="UP000076722">
    <property type="component" value="Unassembled WGS sequence"/>
</dbReference>
<feature type="domain" description="NADP-dependent oxidoreductase" evidence="1">
    <location>
        <begin position="36"/>
        <end position="371"/>
    </location>
</feature>
<dbReference type="Gene3D" id="3.20.20.100">
    <property type="entry name" value="NADP-dependent oxidoreductase domain"/>
    <property type="match status" value="1"/>
</dbReference>
<dbReference type="GO" id="GO:0070485">
    <property type="term" value="P:dehydro-D-arabinono-1,4-lactone biosynthetic process"/>
    <property type="evidence" value="ECO:0007669"/>
    <property type="project" value="TreeGrafter"/>
</dbReference>
<gene>
    <name evidence="2" type="ORF">SISNIDRAFT_194444</name>
</gene>
<dbReference type="InterPro" id="IPR023210">
    <property type="entry name" value="NADP_OxRdtase_dom"/>
</dbReference>
<organism evidence="2 3">
    <name type="scientific">Sistotremastrum niveocremeum HHB9708</name>
    <dbReference type="NCBI Taxonomy" id="1314777"/>
    <lineage>
        <taxon>Eukaryota</taxon>
        <taxon>Fungi</taxon>
        <taxon>Dikarya</taxon>
        <taxon>Basidiomycota</taxon>
        <taxon>Agaricomycotina</taxon>
        <taxon>Agaricomycetes</taxon>
        <taxon>Sistotremastrales</taxon>
        <taxon>Sistotremastraceae</taxon>
        <taxon>Sertulicium</taxon>
        <taxon>Sertulicium niveocremeum</taxon>
    </lineage>
</organism>
<name>A0A164ZI85_9AGAM</name>
<dbReference type="Pfam" id="PF00248">
    <property type="entry name" value="Aldo_ket_red"/>
    <property type="match status" value="1"/>
</dbReference>
<protein>
    <submittedName>
        <fullName evidence="2">Aldo/keto reductase</fullName>
    </submittedName>
</protein>
<dbReference type="PANTHER" id="PTHR42686:SF1">
    <property type="entry name" value="GH17980P-RELATED"/>
    <property type="match status" value="1"/>
</dbReference>
<keyword evidence="3" id="KW-1185">Reference proteome</keyword>
<dbReference type="STRING" id="1314777.A0A164ZI85"/>
<evidence type="ECO:0000313" key="2">
    <source>
        <dbReference type="EMBL" id="KZS97737.1"/>
    </source>
</evidence>
<accession>A0A164ZI85</accession>
<dbReference type="InterPro" id="IPR020471">
    <property type="entry name" value="AKR"/>
</dbReference>
<dbReference type="EMBL" id="KV419396">
    <property type="protein sequence ID" value="KZS97737.1"/>
    <property type="molecule type" value="Genomic_DNA"/>
</dbReference>
<dbReference type="OrthoDB" id="5286008at2759"/>
<evidence type="ECO:0000259" key="1">
    <source>
        <dbReference type="Pfam" id="PF00248"/>
    </source>
</evidence>
<dbReference type="SUPFAM" id="SSF51430">
    <property type="entry name" value="NAD(P)-linked oxidoreductase"/>
    <property type="match status" value="1"/>
</dbReference>
<dbReference type="AlphaFoldDB" id="A0A164ZI85"/>